<proteinExistence type="predicted"/>
<accession>A0ABD5MLJ8</accession>
<keyword evidence="2" id="KW-1185">Reference proteome</keyword>
<reference evidence="1" key="1">
    <citation type="submission" date="2024-09" db="EMBL/GenBank/DDBJ databases">
        <authorList>
            <person name="Sun Q."/>
        </authorList>
    </citation>
    <scope>NUCLEOTIDE SEQUENCE [LARGE SCALE GENOMIC DNA]</scope>
    <source>
        <strain evidence="1">JCM 31273</strain>
    </source>
</reference>
<dbReference type="Proteomes" id="UP001589595">
    <property type="component" value="Unassembled WGS sequence"/>
</dbReference>
<protein>
    <submittedName>
        <fullName evidence="1">Uncharacterized protein</fullName>
    </submittedName>
</protein>
<gene>
    <name evidence="1" type="ORF">ACFFOL_11020</name>
</gene>
<comment type="caution">
    <text evidence="1">The sequence shown here is derived from an EMBL/GenBank/DDBJ whole genome shotgun (WGS) entry which is preliminary data.</text>
</comment>
<evidence type="ECO:0000313" key="1">
    <source>
        <dbReference type="EMBL" id="MFB9824693.1"/>
    </source>
</evidence>
<evidence type="ECO:0000313" key="2">
    <source>
        <dbReference type="Proteomes" id="UP001589595"/>
    </source>
</evidence>
<dbReference type="EMBL" id="JBHMAJ010000007">
    <property type="protein sequence ID" value="MFB9824693.1"/>
    <property type="molecule type" value="Genomic_DNA"/>
</dbReference>
<name>A0ABD5MLJ8_9EURY</name>
<dbReference type="GeneID" id="67210669"/>
<dbReference type="AlphaFoldDB" id="A0ABD5MLJ8"/>
<sequence>MREKWAGAIAIWGDRILEYIGGNDGERVSEVGDHELFRVGNSQIPYKLKKLGGHGLPGVLGAPT</sequence>
<organism evidence="1 2">
    <name type="scientific">Halobaculum roseum</name>
    <dbReference type="NCBI Taxonomy" id="2175149"/>
    <lineage>
        <taxon>Archaea</taxon>
        <taxon>Methanobacteriati</taxon>
        <taxon>Methanobacteriota</taxon>
        <taxon>Stenosarchaea group</taxon>
        <taxon>Halobacteria</taxon>
        <taxon>Halobacteriales</taxon>
        <taxon>Haloferacaceae</taxon>
        <taxon>Halobaculum</taxon>
    </lineage>
</organism>
<dbReference type="RefSeq" id="WP_222923243.1">
    <property type="nucleotide sequence ID" value="NZ_CP082286.1"/>
</dbReference>